<dbReference type="RefSeq" id="WP_098160498.1">
    <property type="nucleotide sequence ID" value="NZ_JARMBS010000034.1"/>
</dbReference>
<reference evidence="1 2" key="1">
    <citation type="submission" date="2017-09" db="EMBL/GenBank/DDBJ databases">
        <title>Large-scale bioinformatics analysis of Bacillus genomes uncovers conserved roles of natural products in bacterial physiology.</title>
        <authorList>
            <consortium name="Agbiome Team Llc"/>
            <person name="Bleich R.M."/>
            <person name="Grubbs K.J."/>
            <person name="Santa Maria K.C."/>
            <person name="Allen S.E."/>
            <person name="Farag S."/>
            <person name="Shank E.A."/>
            <person name="Bowers A."/>
        </authorList>
    </citation>
    <scope>NUCLEOTIDE SEQUENCE [LARGE SCALE GENOMIC DNA]</scope>
    <source>
        <strain evidence="1 2">AFS037265</strain>
    </source>
</reference>
<evidence type="ECO:0000313" key="1">
    <source>
        <dbReference type="EMBL" id="PHE82369.1"/>
    </source>
</evidence>
<accession>A0ABD6SV74</accession>
<comment type="caution">
    <text evidence="1">The sequence shown here is derived from an EMBL/GenBank/DDBJ whole genome shotgun (WGS) entry which is preliminary data.</text>
</comment>
<organism evidence="1 2">
    <name type="scientific">Bacillus pseudomycoides</name>
    <dbReference type="NCBI Taxonomy" id="64104"/>
    <lineage>
        <taxon>Bacteria</taxon>
        <taxon>Bacillati</taxon>
        <taxon>Bacillota</taxon>
        <taxon>Bacilli</taxon>
        <taxon>Bacillales</taxon>
        <taxon>Bacillaceae</taxon>
        <taxon>Bacillus</taxon>
        <taxon>Bacillus cereus group</taxon>
    </lineage>
</organism>
<protein>
    <submittedName>
        <fullName evidence="1">Uncharacterized protein</fullName>
    </submittedName>
</protein>
<dbReference type="AlphaFoldDB" id="A0ABD6SV74"/>
<dbReference type="Proteomes" id="UP000221918">
    <property type="component" value="Unassembled WGS sequence"/>
</dbReference>
<dbReference type="EMBL" id="NUTL01000311">
    <property type="protein sequence ID" value="PHE82369.1"/>
    <property type="molecule type" value="Genomic_DNA"/>
</dbReference>
<sequence>MKKKILIGVLIVIVIIGVALGFLVNKANNMKSEFTSFREELDNDFFPLLKDTHKHFETAIQKGKSHELSTWYTLEGMNDNLKYNRSIKEVRDKIVNIDVKNEDTIKLQKNVLNSLSLIEKTLSDINVFHKDENSHLLWGELSENMAKLKKNVDKQNEILGKYYD</sequence>
<name>A0ABD6SV74_9BACI</name>
<proteinExistence type="predicted"/>
<evidence type="ECO:0000313" key="2">
    <source>
        <dbReference type="Proteomes" id="UP000221918"/>
    </source>
</evidence>
<gene>
    <name evidence="1" type="ORF">COF81_31455</name>
</gene>